<keyword evidence="6" id="KW-1185">Reference proteome</keyword>
<evidence type="ECO:0000256" key="3">
    <source>
        <dbReference type="SAM" id="MobiDB-lite"/>
    </source>
</evidence>
<keyword evidence="2 4" id="KW-0472">Membrane</keyword>
<sequence length="307" mass="33913">MAPRESQAAVSSTTNSSSRPVDQPVNDARICRIVDYCLWGLLFVCGFVVLSTCQLYFMGRYSSPKFQISSFSVSPFNTSSFPSSLLDSDWKITFLVQNPTGWYPTPTSYGQFEVSLLYSGVPISSASVSPFHDLHMEEEGVVGASMATLPVDNNIVISNIYYDASKDGTVNFTVAVNGTVRWLKLRPFRGDWHHMTVSCNNVMVGFYGINSGGRGALVGGPAECKAHVKIGFWEFPYADIMSPFVSLVAILWKALAISSLDARARAVWDVEKTLGVDYDGEEEDAIRRIAQMEEIDGERYRAMLALD</sequence>
<evidence type="ECO:0000256" key="4">
    <source>
        <dbReference type="SAM" id="Phobius"/>
    </source>
</evidence>
<name>A0A834FU99_RHOSS</name>
<feature type="compositionally biased region" description="Polar residues" evidence="3">
    <location>
        <begin position="8"/>
        <end position="20"/>
    </location>
</feature>
<feature type="transmembrane region" description="Helical" evidence="4">
    <location>
        <begin position="36"/>
        <end position="57"/>
    </location>
</feature>
<keyword evidence="4" id="KW-1133">Transmembrane helix</keyword>
<comment type="subcellular location">
    <subcellularLocation>
        <location evidence="1">Membrane</location>
    </subcellularLocation>
</comment>
<evidence type="ECO:0000313" key="5">
    <source>
        <dbReference type="EMBL" id="KAF7112771.1"/>
    </source>
</evidence>
<keyword evidence="4" id="KW-0812">Transmembrane</keyword>
<dbReference type="AlphaFoldDB" id="A0A834FU99"/>
<dbReference type="InterPro" id="IPR044839">
    <property type="entry name" value="NDR1-like"/>
</dbReference>
<accession>A0A834FU99</accession>
<evidence type="ECO:0000256" key="1">
    <source>
        <dbReference type="ARBA" id="ARBA00004370"/>
    </source>
</evidence>
<dbReference type="GO" id="GO:0005886">
    <property type="term" value="C:plasma membrane"/>
    <property type="evidence" value="ECO:0007669"/>
    <property type="project" value="TreeGrafter"/>
</dbReference>
<comment type="caution">
    <text evidence="5">The sequence shown here is derived from an EMBL/GenBank/DDBJ whole genome shotgun (WGS) entry which is preliminary data.</text>
</comment>
<dbReference type="OrthoDB" id="1591143at2759"/>
<dbReference type="PANTHER" id="PTHR31415:SF4">
    <property type="entry name" value="NDR1_HIN1-LIKE PROTEIN 3"/>
    <property type="match status" value="1"/>
</dbReference>
<reference evidence="5" key="1">
    <citation type="submission" date="2019-11" db="EMBL/GenBank/DDBJ databases">
        <authorList>
            <person name="Liu Y."/>
            <person name="Hou J."/>
            <person name="Li T.-Q."/>
            <person name="Guan C.-H."/>
            <person name="Wu X."/>
            <person name="Wu H.-Z."/>
            <person name="Ling F."/>
            <person name="Zhang R."/>
            <person name="Shi X.-G."/>
            <person name="Ren J.-P."/>
            <person name="Chen E.-F."/>
            <person name="Sun J.-M."/>
        </authorList>
    </citation>
    <scope>NUCLEOTIDE SEQUENCE</scope>
    <source>
        <strain evidence="5">Adult_tree_wgs_1</strain>
        <tissue evidence="5">Leaves</tissue>
    </source>
</reference>
<proteinExistence type="predicted"/>
<dbReference type="PANTHER" id="PTHR31415">
    <property type="entry name" value="OS05G0367900 PROTEIN"/>
    <property type="match status" value="1"/>
</dbReference>
<organism evidence="5 6">
    <name type="scientific">Rhododendron simsii</name>
    <name type="common">Sims's rhododendron</name>
    <dbReference type="NCBI Taxonomy" id="118357"/>
    <lineage>
        <taxon>Eukaryota</taxon>
        <taxon>Viridiplantae</taxon>
        <taxon>Streptophyta</taxon>
        <taxon>Embryophyta</taxon>
        <taxon>Tracheophyta</taxon>
        <taxon>Spermatophyta</taxon>
        <taxon>Magnoliopsida</taxon>
        <taxon>eudicotyledons</taxon>
        <taxon>Gunneridae</taxon>
        <taxon>Pentapetalae</taxon>
        <taxon>asterids</taxon>
        <taxon>Ericales</taxon>
        <taxon>Ericaceae</taxon>
        <taxon>Ericoideae</taxon>
        <taxon>Rhodoreae</taxon>
        <taxon>Rhododendron</taxon>
    </lineage>
</organism>
<gene>
    <name evidence="5" type="ORF">RHSIM_RhsimUnG0194500</name>
</gene>
<protein>
    <submittedName>
        <fullName evidence="5">Uncharacterized protein</fullName>
    </submittedName>
</protein>
<evidence type="ECO:0000313" key="6">
    <source>
        <dbReference type="Proteomes" id="UP000626092"/>
    </source>
</evidence>
<feature type="region of interest" description="Disordered" evidence="3">
    <location>
        <begin position="1"/>
        <end position="22"/>
    </location>
</feature>
<dbReference type="GO" id="GO:0098542">
    <property type="term" value="P:defense response to other organism"/>
    <property type="evidence" value="ECO:0007669"/>
    <property type="project" value="InterPro"/>
</dbReference>
<dbReference type="Proteomes" id="UP000626092">
    <property type="component" value="Unassembled WGS sequence"/>
</dbReference>
<evidence type="ECO:0000256" key="2">
    <source>
        <dbReference type="ARBA" id="ARBA00023136"/>
    </source>
</evidence>
<dbReference type="GO" id="GO:0009506">
    <property type="term" value="C:plasmodesma"/>
    <property type="evidence" value="ECO:0007669"/>
    <property type="project" value="TreeGrafter"/>
</dbReference>
<dbReference type="EMBL" id="WJXA01000431">
    <property type="protein sequence ID" value="KAF7112771.1"/>
    <property type="molecule type" value="Genomic_DNA"/>
</dbReference>